<feature type="region of interest" description="Disordered" evidence="6">
    <location>
        <begin position="233"/>
        <end position="268"/>
    </location>
</feature>
<comment type="similarity">
    <text evidence="1 5">Belongs to the TUBGCP family.</text>
</comment>
<accession>A0A9P6RNP8</accession>
<dbReference type="PANTHER" id="PTHR19302:SF70">
    <property type="entry name" value="GAMMA-TUBULIN COMPLEX COMPONENT 6"/>
    <property type="match status" value="1"/>
</dbReference>
<dbReference type="AlphaFoldDB" id="A0A9P6RNP8"/>
<feature type="compositionally biased region" description="Acidic residues" evidence="6">
    <location>
        <begin position="329"/>
        <end position="338"/>
    </location>
</feature>
<feature type="region of interest" description="Disordered" evidence="6">
    <location>
        <begin position="310"/>
        <end position="341"/>
    </location>
</feature>
<evidence type="ECO:0000259" key="7">
    <source>
        <dbReference type="Pfam" id="PF04130"/>
    </source>
</evidence>
<evidence type="ECO:0000256" key="6">
    <source>
        <dbReference type="SAM" id="MobiDB-lite"/>
    </source>
</evidence>
<dbReference type="InterPro" id="IPR040457">
    <property type="entry name" value="GCP_C"/>
</dbReference>
<sequence length="685" mass="75409">MDIDMDQGGLSGESGLLLAQFGLGLYPDLQGFFSPTLNMEQQASDTSLACPEMMAYLLEPATSAHSAPLAPSSDPTTWMRSAPTAVNLSLHHPVTLDSSSSIRSRLDTMAPLRILAEQSLAQAISARVLLINTCVLSLYFHDLNLLGHLEIMERFLLMRDGQFVASVGDALFDEETGLLTRSARAALMTGANATRMSGGGGSSGGVDDTGASTLANSVSASAVIGAMAGTEAGSLSAAGHGRPSLTAGDRRSSMISNASSATSWRAARQNWPPRSGELEMSLRAVLLDCLHSSMSGKMGRDIQQHIDTDVEHDHSDDGNPEEESRSDDVSEMEVEDDGVWPGPRSAVSLAKRRAKHDETKLHTRRPVDAQELEDTLAFAVMEYDDEIQISKDANALEALDFLYLDYKAPRPLRLLFFTPQALGRYRRLFTFQLRLARVEACLKQVYARLRVRHKHIASASTTMASDLIEALRAEITMLHRFRFEAQQIFDGFRGYVINVAMGVTWGKFMERLGAVQARIEDSLSGESSRSDGSNSGQSADGLGHLAAMHEYHDQVLDQMLMQSLLKRKQAPILKVVHAILNCILRLWQFAVRLPPVDADDDRHQEDDASIEQQNEEEESVERIHVRIARLQSLHEKFRSLCRMLVKVLKVLDERGLSSDNTHSSSGDNFLQQLLLRLDMSGFNDS</sequence>
<protein>
    <recommendedName>
        <fullName evidence="5">Spindle pole body component</fullName>
    </recommendedName>
</protein>
<dbReference type="GO" id="GO:0000278">
    <property type="term" value="P:mitotic cell cycle"/>
    <property type="evidence" value="ECO:0007669"/>
    <property type="project" value="TreeGrafter"/>
</dbReference>
<dbReference type="GO" id="GO:0000930">
    <property type="term" value="C:gamma-tubulin complex"/>
    <property type="evidence" value="ECO:0007669"/>
    <property type="project" value="TreeGrafter"/>
</dbReference>
<evidence type="ECO:0000313" key="8">
    <source>
        <dbReference type="EMBL" id="KAG0324690.1"/>
    </source>
</evidence>
<dbReference type="GO" id="GO:0031122">
    <property type="term" value="P:cytoplasmic microtubule organization"/>
    <property type="evidence" value="ECO:0007669"/>
    <property type="project" value="TreeGrafter"/>
</dbReference>
<comment type="subcellular location">
    <subcellularLocation>
        <location evidence="5">Cytoplasm</location>
        <location evidence="5">Cytoskeleton</location>
        <location evidence="5">Microtubule organizing center</location>
    </subcellularLocation>
</comment>
<dbReference type="InterPro" id="IPR007259">
    <property type="entry name" value="GCP"/>
</dbReference>
<dbReference type="Proteomes" id="UP000738325">
    <property type="component" value="Unassembled WGS sequence"/>
</dbReference>
<evidence type="ECO:0000256" key="4">
    <source>
        <dbReference type="ARBA" id="ARBA00023212"/>
    </source>
</evidence>
<dbReference type="Gene3D" id="1.20.120.1900">
    <property type="entry name" value="Gamma-tubulin complex, C-terminal domain"/>
    <property type="match status" value="1"/>
</dbReference>
<reference evidence="8" key="1">
    <citation type="journal article" date="2020" name="Fungal Divers.">
        <title>Resolving the Mortierellaceae phylogeny through synthesis of multi-gene phylogenetics and phylogenomics.</title>
        <authorList>
            <person name="Vandepol N."/>
            <person name="Liber J."/>
            <person name="Desiro A."/>
            <person name="Na H."/>
            <person name="Kennedy M."/>
            <person name="Barry K."/>
            <person name="Grigoriev I.V."/>
            <person name="Miller A.N."/>
            <person name="O'Donnell K."/>
            <person name="Stajich J.E."/>
            <person name="Bonito G."/>
        </authorList>
    </citation>
    <scope>NUCLEOTIDE SEQUENCE</scope>
    <source>
        <strain evidence="8">REB-010B</strain>
    </source>
</reference>
<dbReference type="GO" id="GO:0007020">
    <property type="term" value="P:microtubule nucleation"/>
    <property type="evidence" value="ECO:0007669"/>
    <property type="project" value="InterPro"/>
</dbReference>
<keyword evidence="4 5" id="KW-0206">Cytoskeleton</keyword>
<dbReference type="PANTHER" id="PTHR19302">
    <property type="entry name" value="GAMMA TUBULIN COMPLEX PROTEIN"/>
    <property type="match status" value="1"/>
</dbReference>
<feature type="compositionally biased region" description="Basic and acidic residues" evidence="6">
    <location>
        <begin position="310"/>
        <end position="328"/>
    </location>
</feature>
<keyword evidence="9" id="KW-1185">Reference proteome</keyword>
<organism evidence="8 9">
    <name type="scientific">Dissophora globulifera</name>
    <dbReference type="NCBI Taxonomy" id="979702"/>
    <lineage>
        <taxon>Eukaryota</taxon>
        <taxon>Fungi</taxon>
        <taxon>Fungi incertae sedis</taxon>
        <taxon>Mucoromycota</taxon>
        <taxon>Mortierellomycotina</taxon>
        <taxon>Mortierellomycetes</taxon>
        <taxon>Mortierellales</taxon>
        <taxon>Mortierellaceae</taxon>
        <taxon>Dissophora</taxon>
    </lineage>
</organism>
<evidence type="ECO:0000256" key="2">
    <source>
        <dbReference type="ARBA" id="ARBA00022490"/>
    </source>
</evidence>
<feature type="compositionally biased region" description="Low complexity" evidence="6">
    <location>
        <begin position="253"/>
        <end position="263"/>
    </location>
</feature>
<proteinExistence type="inferred from homology"/>
<evidence type="ECO:0000256" key="1">
    <source>
        <dbReference type="ARBA" id="ARBA00010337"/>
    </source>
</evidence>
<dbReference type="GO" id="GO:0051321">
    <property type="term" value="P:meiotic cell cycle"/>
    <property type="evidence" value="ECO:0007669"/>
    <property type="project" value="TreeGrafter"/>
</dbReference>
<dbReference type="GO" id="GO:0000922">
    <property type="term" value="C:spindle pole"/>
    <property type="evidence" value="ECO:0007669"/>
    <property type="project" value="InterPro"/>
</dbReference>
<dbReference type="GO" id="GO:0051225">
    <property type="term" value="P:spindle assembly"/>
    <property type="evidence" value="ECO:0007669"/>
    <property type="project" value="TreeGrafter"/>
</dbReference>
<comment type="caution">
    <text evidence="8">The sequence shown here is derived from an EMBL/GenBank/DDBJ whole genome shotgun (WGS) entry which is preliminary data.</text>
</comment>
<keyword evidence="3 5" id="KW-0493">Microtubule</keyword>
<name>A0A9P6RNP8_9FUNG</name>
<dbReference type="InterPro" id="IPR042241">
    <property type="entry name" value="GCP_C_sf"/>
</dbReference>
<evidence type="ECO:0000313" key="9">
    <source>
        <dbReference type="Proteomes" id="UP000738325"/>
    </source>
</evidence>
<dbReference type="EMBL" id="JAAAIP010000140">
    <property type="protein sequence ID" value="KAG0324690.1"/>
    <property type="molecule type" value="Genomic_DNA"/>
</dbReference>
<dbReference type="GO" id="GO:0005874">
    <property type="term" value="C:microtubule"/>
    <property type="evidence" value="ECO:0007669"/>
    <property type="project" value="UniProtKB-KW"/>
</dbReference>
<feature type="domain" description="Gamma tubulin complex component C-terminal" evidence="7">
    <location>
        <begin position="145"/>
        <end position="682"/>
    </location>
</feature>
<dbReference type="GO" id="GO:0043015">
    <property type="term" value="F:gamma-tubulin binding"/>
    <property type="evidence" value="ECO:0007669"/>
    <property type="project" value="InterPro"/>
</dbReference>
<evidence type="ECO:0000256" key="5">
    <source>
        <dbReference type="RuleBase" id="RU363050"/>
    </source>
</evidence>
<gene>
    <name evidence="8" type="ORF">BGZ99_001576</name>
</gene>
<dbReference type="Pfam" id="PF04130">
    <property type="entry name" value="GCP_C_terminal"/>
    <property type="match status" value="1"/>
</dbReference>
<dbReference type="GO" id="GO:0051011">
    <property type="term" value="F:microtubule minus-end binding"/>
    <property type="evidence" value="ECO:0007669"/>
    <property type="project" value="TreeGrafter"/>
</dbReference>
<keyword evidence="2 5" id="KW-0963">Cytoplasm</keyword>
<dbReference type="OrthoDB" id="775571at2759"/>
<dbReference type="GO" id="GO:0005816">
    <property type="term" value="C:spindle pole body"/>
    <property type="evidence" value="ECO:0007669"/>
    <property type="project" value="UniProtKB-ARBA"/>
</dbReference>
<evidence type="ECO:0000256" key="3">
    <source>
        <dbReference type="ARBA" id="ARBA00022701"/>
    </source>
</evidence>